<gene>
    <name evidence="1" type="ORF">Pro02_68370</name>
</gene>
<dbReference type="EMBL" id="BOOI01000080">
    <property type="protein sequence ID" value="GIH88429.1"/>
    <property type="molecule type" value="Genomic_DNA"/>
</dbReference>
<accession>A0A8J3WFQ4</accession>
<dbReference type="Proteomes" id="UP000655044">
    <property type="component" value="Unassembled WGS sequence"/>
</dbReference>
<organism evidence="1 2">
    <name type="scientific">Planobispora rosea</name>
    <dbReference type="NCBI Taxonomy" id="35762"/>
    <lineage>
        <taxon>Bacteria</taxon>
        <taxon>Bacillati</taxon>
        <taxon>Actinomycetota</taxon>
        <taxon>Actinomycetes</taxon>
        <taxon>Streptosporangiales</taxon>
        <taxon>Streptosporangiaceae</taxon>
        <taxon>Planobispora</taxon>
    </lineage>
</organism>
<keyword evidence="2" id="KW-1185">Reference proteome</keyword>
<reference evidence="1" key="1">
    <citation type="submission" date="2021-01" db="EMBL/GenBank/DDBJ databases">
        <title>Whole genome shotgun sequence of Planobispora rosea NBRC 15558.</title>
        <authorList>
            <person name="Komaki H."/>
            <person name="Tamura T."/>
        </authorList>
    </citation>
    <scope>NUCLEOTIDE SEQUENCE</scope>
    <source>
        <strain evidence="1">NBRC 15558</strain>
    </source>
</reference>
<comment type="caution">
    <text evidence="1">The sequence shown here is derived from an EMBL/GenBank/DDBJ whole genome shotgun (WGS) entry which is preliminary data.</text>
</comment>
<protein>
    <submittedName>
        <fullName evidence="1">Uncharacterized protein</fullName>
    </submittedName>
</protein>
<proteinExistence type="predicted"/>
<evidence type="ECO:0000313" key="2">
    <source>
        <dbReference type="Proteomes" id="UP000655044"/>
    </source>
</evidence>
<evidence type="ECO:0000313" key="1">
    <source>
        <dbReference type="EMBL" id="GIH88429.1"/>
    </source>
</evidence>
<sequence length="40" mass="4061">MSDDSAPDGEGRALPSGMDVVHVTADGDIDEIVVFAGSLD</sequence>
<dbReference type="RefSeq" id="WP_268249394.1">
    <property type="nucleotide sequence ID" value="NZ_BMQP01000053.1"/>
</dbReference>
<name>A0A8J3WFQ4_PLARO</name>
<dbReference type="AlphaFoldDB" id="A0A8J3WFQ4"/>